<name>A0A937K0B0_9BACT</name>
<sequence>MNNRIHIKELRVTGPGVSDASLVFERGLNVIDGASNTGKSYAIQCLDYMLGADRLPKQIDEAVGYTDIYLEIKLNENQPLTFKRDLRTSSDFTMAKVSIDEFPTRKDKITLKKKHEANNTDTFSGRLLQIIDLTGKKIKTNQRNSTRSLSFRDIARLISVDEVEVIDEKSPIYTGQVVSKTAEESVFSLLLTGTDASDLEEIEDKKIRRGRLNGQIALIEKFVAEYNDKLTALNVTDTKEEALRIEARIAELSSILSEISKEQEELTKKRKELWEKIENYKSRILMNSELQDRFHLLQTHYQSDLKRLEFVTTGEEMLNQLHTVECPVCGNALDKDHFDCNIQSEEGQEVRAAMEAEIEKIQIKMADLLGTIKNLDAEKQQLQQEQRVTELELKELSEIIARDLEPRKARTKQEVENLLQEQKNMVEVQSIEKRISDLAVEKSKLSEELQTKQIAVDDVTEINYTTHQEFSDYVAQNLKDWDFSPNPSVQFDPTTMDLIIDGKARVSNGKGFRGIAHTAFIIGLMNYCYGKSLPHPGTVIIDSPLTAYQKADYTEEDELSSDMESAFFEALSKTPPDRQIIVFDNKSPSDIVVRKINYIHFTKNSSQGRYGFIPID</sequence>
<dbReference type="Proteomes" id="UP000659388">
    <property type="component" value="Unassembled WGS sequence"/>
</dbReference>
<feature type="coiled-coil region" evidence="1">
    <location>
        <begin position="351"/>
        <end position="448"/>
    </location>
</feature>
<proteinExistence type="predicted"/>
<evidence type="ECO:0000313" key="3">
    <source>
        <dbReference type="Proteomes" id="UP000659388"/>
    </source>
</evidence>
<dbReference type="InterPro" id="IPR027417">
    <property type="entry name" value="P-loop_NTPase"/>
</dbReference>
<reference evidence="2" key="1">
    <citation type="submission" date="2021-01" db="EMBL/GenBank/DDBJ databases">
        <title>Fulvivirga kasyanovii gen. nov., sp nov., a novel member of the phylum Bacteroidetes isolated from seawater in a mussel farm.</title>
        <authorList>
            <person name="Zhao L.-H."/>
            <person name="Wang Z.-J."/>
        </authorList>
    </citation>
    <scope>NUCLEOTIDE SEQUENCE</scope>
    <source>
        <strain evidence="2">2943</strain>
    </source>
</reference>
<protein>
    <recommendedName>
        <fullName evidence="4">Rad50/SbcC-type AAA domain-containing protein</fullName>
    </recommendedName>
</protein>
<evidence type="ECO:0008006" key="4">
    <source>
        <dbReference type="Google" id="ProtNLM"/>
    </source>
</evidence>
<gene>
    <name evidence="2" type="ORF">JL102_04265</name>
</gene>
<evidence type="ECO:0000256" key="1">
    <source>
        <dbReference type="SAM" id="Coils"/>
    </source>
</evidence>
<evidence type="ECO:0000313" key="2">
    <source>
        <dbReference type="EMBL" id="MBL3655332.1"/>
    </source>
</evidence>
<organism evidence="2 3">
    <name type="scientific">Fulvivirga sediminis</name>
    <dbReference type="NCBI Taxonomy" id="2803949"/>
    <lineage>
        <taxon>Bacteria</taxon>
        <taxon>Pseudomonadati</taxon>
        <taxon>Bacteroidota</taxon>
        <taxon>Cytophagia</taxon>
        <taxon>Cytophagales</taxon>
        <taxon>Fulvivirgaceae</taxon>
        <taxon>Fulvivirga</taxon>
    </lineage>
</organism>
<keyword evidence="3" id="KW-1185">Reference proteome</keyword>
<dbReference type="AlphaFoldDB" id="A0A937K0B0"/>
<dbReference type="RefSeq" id="WP_202242968.1">
    <property type="nucleotide sequence ID" value="NZ_JAESIY010000002.1"/>
</dbReference>
<comment type="caution">
    <text evidence="2">The sequence shown here is derived from an EMBL/GenBank/DDBJ whole genome shotgun (WGS) entry which is preliminary data.</text>
</comment>
<dbReference type="EMBL" id="JAESIY010000002">
    <property type="protein sequence ID" value="MBL3655332.1"/>
    <property type="molecule type" value="Genomic_DNA"/>
</dbReference>
<accession>A0A937K0B0</accession>
<dbReference type="Gene3D" id="3.40.50.300">
    <property type="entry name" value="P-loop containing nucleotide triphosphate hydrolases"/>
    <property type="match status" value="1"/>
</dbReference>
<keyword evidence="1" id="KW-0175">Coiled coil</keyword>